<accession>A0A372M7N9</accession>
<proteinExistence type="predicted"/>
<dbReference type="AlphaFoldDB" id="A0A372M7N9"/>
<sequence length="427" mass="42914">MVRGRGRTLAVWAMAVGVALAVPAAAYAAADPAPYAFEDGARTVQGGATPSQAEELEAGTPYRSSVGPEERLVYSVELDARSGAYVSVVAVPELGSDVTYADGIEVTLQSGDGVRCGSQAKRVGAARHARPLAVTADRTLGAGADRCSRAGTYDVVVERTGAKGSAAGAWALEINFHEEPPLKSGGGATAAPEDWNSTPPEAPSEDAGSVRGGSGFSSAAAVGAGAWKDRIAPGETRFYRVPLGWGQQLSAQAELNGVADGGPAAGALALSLADPARAEVTSEVVSSPAGQPRAALGALPPVDYANRFSPRTEVSTVRFPGQYYLQVTAGPELRAASGSDELEVTLRIGVRGEAADTPEYAGDAGIFQVVPEDGGAGSGGAGRAGADGAGADDSMKILAAAGLGSGTVLVLGLGVWTLVARRRGAAV</sequence>
<feature type="region of interest" description="Disordered" evidence="1">
    <location>
        <begin position="180"/>
        <end position="213"/>
    </location>
</feature>
<organism evidence="4 5">
    <name type="scientific">Streptomyces triticagri</name>
    <dbReference type="NCBI Taxonomy" id="2293568"/>
    <lineage>
        <taxon>Bacteria</taxon>
        <taxon>Bacillati</taxon>
        <taxon>Actinomycetota</taxon>
        <taxon>Actinomycetes</taxon>
        <taxon>Kitasatosporales</taxon>
        <taxon>Streptomycetaceae</taxon>
        <taxon>Streptomyces</taxon>
    </lineage>
</organism>
<keyword evidence="2" id="KW-1133">Transmembrane helix</keyword>
<protein>
    <recommendedName>
        <fullName evidence="6">Peptidase</fullName>
    </recommendedName>
</protein>
<keyword evidence="2" id="KW-0472">Membrane</keyword>
<evidence type="ECO:0000256" key="1">
    <source>
        <dbReference type="SAM" id="MobiDB-lite"/>
    </source>
</evidence>
<feature type="chain" id="PRO_5016893745" description="Peptidase" evidence="3">
    <location>
        <begin position="29"/>
        <end position="427"/>
    </location>
</feature>
<evidence type="ECO:0000256" key="3">
    <source>
        <dbReference type="SAM" id="SignalP"/>
    </source>
</evidence>
<evidence type="ECO:0000313" key="4">
    <source>
        <dbReference type="EMBL" id="RFU86443.1"/>
    </source>
</evidence>
<dbReference type="RefSeq" id="WP_128555966.1">
    <property type="nucleotide sequence ID" value="NZ_QUAK01000066.1"/>
</dbReference>
<evidence type="ECO:0000313" key="5">
    <source>
        <dbReference type="Proteomes" id="UP000263094"/>
    </source>
</evidence>
<dbReference type="EMBL" id="QUAK01000066">
    <property type="protein sequence ID" value="RFU86443.1"/>
    <property type="molecule type" value="Genomic_DNA"/>
</dbReference>
<evidence type="ECO:0008006" key="6">
    <source>
        <dbReference type="Google" id="ProtNLM"/>
    </source>
</evidence>
<feature type="region of interest" description="Disordered" evidence="1">
    <location>
        <begin position="44"/>
        <end position="65"/>
    </location>
</feature>
<feature type="transmembrane region" description="Helical" evidence="2">
    <location>
        <begin position="397"/>
        <end position="419"/>
    </location>
</feature>
<gene>
    <name evidence="4" type="ORF">DY218_12090</name>
</gene>
<keyword evidence="5" id="KW-1185">Reference proteome</keyword>
<keyword evidence="2" id="KW-0812">Transmembrane</keyword>
<dbReference type="OrthoDB" id="4333421at2"/>
<evidence type="ECO:0000256" key="2">
    <source>
        <dbReference type="SAM" id="Phobius"/>
    </source>
</evidence>
<name>A0A372M7N9_9ACTN</name>
<dbReference type="Proteomes" id="UP000263094">
    <property type="component" value="Unassembled WGS sequence"/>
</dbReference>
<feature type="signal peptide" evidence="3">
    <location>
        <begin position="1"/>
        <end position="28"/>
    </location>
</feature>
<reference evidence="4 5" key="1">
    <citation type="submission" date="2018-08" db="EMBL/GenBank/DDBJ databases">
        <title>Isolation, diversity and antifungal activity of Actinobacteria from wheat.</title>
        <authorList>
            <person name="Han C."/>
        </authorList>
    </citation>
    <scope>NUCLEOTIDE SEQUENCE [LARGE SCALE GENOMIC DNA]</scope>
    <source>
        <strain evidence="4 5">NEAU-YY421</strain>
    </source>
</reference>
<keyword evidence="3" id="KW-0732">Signal</keyword>
<comment type="caution">
    <text evidence="4">The sequence shown here is derived from an EMBL/GenBank/DDBJ whole genome shotgun (WGS) entry which is preliminary data.</text>
</comment>